<dbReference type="Pfam" id="PF01420">
    <property type="entry name" value="Methylase_S"/>
    <property type="match status" value="1"/>
</dbReference>
<comment type="similarity">
    <text evidence="1">Belongs to the type-I restriction system S methylase family.</text>
</comment>
<dbReference type="EMBL" id="VLLN01000047">
    <property type="protein sequence ID" value="TWJ13125.1"/>
    <property type="molecule type" value="Genomic_DNA"/>
</dbReference>
<dbReference type="Gene3D" id="3.90.220.20">
    <property type="entry name" value="DNA methylase specificity domains"/>
    <property type="match status" value="2"/>
</dbReference>
<dbReference type="SUPFAM" id="SSF116734">
    <property type="entry name" value="DNA methylase specificity domain"/>
    <property type="match status" value="2"/>
</dbReference>
<protein>
    <submittedName>
        <fullName evidence="6">Type I restriction enzyme S subunit</fullName>
    </submittedName>
</protein>
<reference evidence="6 7" key="1">
    <citation type="submission" date="2019-07" db="EMBL/GenBank/DDBJ databases">
        <title>Genomic Encyclopedia of Archaeal and Bacterial Type Strains, Phase II (KMG-II): from individual species to whole genera.</title>
        <authorList>
            <person name="Goeker M."/>
        </authorList>
    </citation>
    <scope>NUCLEOTIDE SEQUENCE [LARGE SCALE GENOMIC DNA]</scope>
    <source>
        <strain evidence="6 7">ATCC BAA-1139</strain>
    </source>
</reference>
<comment type="caution">
    <text evidence="6">The sequence shown here is derived from an EMBL/GenBank/DDBJ whole genome shotgun (WGS) entry which is preliminary data.</text>
</comment>
<gene>
    <name evidence="6" type="ORF">JN12_03975</name>
</gene>
<feature type="domain" description="Type I restriction modification DNA specificity" evidence="5">
    <location>
        <begin position="366"/>
        <end position="547"/>
    </location>
</feature>
<dbReference type="PANTHER" id="PTHR43140">
    <property type="entry name" value="TYPE-1 RESTRICTION ENZYME ECOKI SPECIFICITY PROTEIN"/>
    <property type="match status" value="1"/>
</dbReference>
<keyword evidence="4" id="KW-0175">Coiled coil</keyword>
<keyword evidence="3" id="KW-0238">DNA-binding</keyword>
<organism evidence="6 7">
    <name type="scientific">Geobacter argillaceus</name>
    <dbReference type="NCBI Taxonomy" id="345631"/>
    <lineage>
        <taxon>Bacteria</taxon>
        <taxon>Pseudomonadati</taxon>
        <taxon>Thermodesulfobacteriota</taxon>
        <taxon>Desulfuromonadia</taxon>
        <taxon>Geobacterales</taxon>
        <taxon>Geobacteraceae</taxon>
        <taxon>Geobacter</taxon>
    </lineage>
</organism>
<dbReference type="GO" id="GO:0003677">
    <property type="term" value="F:DNA binding"/>
    <property type="evidence" value="ECO:0007669"/>
    <property type="project" value="UniProtKB-KW"/>
</dbReference>
<evidence type="ECO:0000259" key="5">
    <source>
        <dbReference type="Pfam" id="PF01420"/>
    </source>
</evidence>
<evidence type="ECO:0000256" key="4">
    <source>
        <dbReference type="SAM" id="Coils"/>
    </source>
</evidence>
<sequence length="563" mass="64018">MELLEKHFDIAFAAPDGIKRLRELILTLAMQGKLVPQYPNDQPASELLKEIETEKKRLVKAGKIKEPKRLPAIKDEEVPYVLPQGWEWVRLGEISNYNGRKNVAPEEIHPDTWLLDLEDIEKDTSRLIYRAKYCERQSKSTKSTFEKGDVLYGKLRPYLNKVIVADKQGVCTTEIVPIVPLGNIDSQFLKWLLKRPSFLNHVNALMYGVKMPRLGTDDAINSVHPLPPLAEQCRIVAKIDQLMVRCDELEKLRAEREQKRLNVHTAALNSLLLAEKNDSFTDAWQLITLHFGELYSVRENVAELRKAILQLAVMGRLVPQDQNDSPASELLKEIEAEKQRLVKAKKIKIPKPIPTISREGEPFQVPDNWRWVRIAEVTESIDYGTSQKTCDDASLVPVFRMGNIVNGQLIDEGFKYISPSIDELPRLYLQPNDILFNRTNSYDLVGKTACYSGPAKYATFASYLIRIRLLDALLNPIFITLAMNAPYFRKTQVEPEIVQQCGQANFNGSKLALCLIPLPPLREQQRIVARINELMAMCDELDRQITAASDKQASLLNAIIAQV</sequence>
<dbReference type="InterPro" id="IPR044946">
    <property type="entry name" value="Restrct_endonuc_typeI_TRD_sf"/>
</dbReference>
<evidence type="ECO:0000313" key="7">
    <source>
        <dbReference type="Proteomes" id="UP000319449"/>
    </source>
</evidence>
<dbReference type="RefSeq" id="WP_145026135.1">
    <property type="nucleotide sequence ID" value="NZ_VLLN01000047.1"/>
</dbReference>
<dbReference type="InterPro" id="IPR000055">
    <property type="entry name" value="Restrct_endonuc_typeI_TRD"/>
</dbReference>
<evidence type="ECO:0000313" key="6">
    <source>
        <dbReference type="EMBL" id="TWJ13125.1"/>
    </source>
</evidence>
<dbReference type="AlphaFoldDB" id="A0A562V5I3"/>
<evidence type="ECO:0000256" key="1">
    <source>
        <dbReference type="ARBA" id="ARBA00010923"/>
    </source>
</evidence>
<dbReference type="Proteomes" id="UP000319449">
    <property type="component" value="Unassembled WGS sequence"/>
</dbReference>
<keyword evidence="7" id="KW-1185">Reference proteome</keyword>
<proteinExistence type="inferred from homology"/>
<dbReference type="CDD" id="cd17524">
    <property type="entry name" value="RMtype1_S_EcoUTORF5051P-TRD2-CR2_like"/>
    <property type="match status" value="1"/>
</dbReference>
<feature type="coiled-coil region" evidence="4">
    <location>
        <begin position="239"/>
        <end position="269"/>
    </location>
</feature>
<dbReference type="PANTHER" id="PTHR43140:SF1">
    <property type="entry name" value="TYPE I RESTRICTION ENZYME ECOKI SPECIFICITY SUBUNIT"/>
    <property type="match status" value="1"/>
</dbReference>
<dbReference type="OrthoDB" id="512700at2"/>
<name>A0A562V5I3_9BACT</name>
<dbReference type="GO" id="GO:0009307">
    <property type="term" value="P:DNA restriction-modification system"/>
    <property type="evidence" value="ECO:0007669"/>
    <property type="project" value="UniProtKB-KW"/>
</dbReference>
<evidence type="ECO:0000256" key="3">
    <source>
        <dbReference type="ARBA" id="ARBA00023125"/>
    </source>
</evidence>
<dbReference type="InterPro" id="IPR051212">
    <property type="entry name" value="Type-I_RE_S_subunit"/>
</dbReference>
<keyword evidence="2" id="KW-0680">Restriction system</keyword>
<evidence type="ECO:0000256" key="2">
    <source>
        <dbReference type="ARBA" id="ARBA00022747"/>
    </source>
</evidence>
<accession>A0A562V5I3</accession>